<dbReference type="EMBL" id="CM002925">
    <property type="protein sequence ID" value="KGN53063.1"/>
    <property type="molecule type" value="Genomic_DNA"/>
</dbReference>
<dbReference type="InterPro" id="IPR036812">
    <property type="entry name" value="NAD(P)_OxRdtase_dom_sf"/>
</dbReference>
<accession>A0A0A0KU64</accession>
<feature type="domain" description="NADP-dependent oxidoreductase" evidence="3">
    <location>
        <begin position="5"/>
        <end position="70"/>
    </location>
</feature>
<proteinExistence type="predicted"/>
<evidence type="ECO:0000313" key="5">
    <source>
        <dbReference type="Proteomes" id="UP000029981"/>
    </source>
</evidence>
<reference evidence="4 5" key="4">
    <citation type="journal article" date="2011" name="BMC Genomics">
        <title>RNA-Seq improves annotation of protein-coding genes in the cucumber genome.</title>
        <authorList>
            <person name="Li Z."/>
            <person name="Zhang Z."/>
            <person name="Yan P."/>
            <person name="Huang S."/>
            <person name="Fei Z."/>
            <person name="Lin K."/>
        </authorList>
    </citation>
    <scope>NUCLEOTIDE SEQUENCE [LARGE SCALE GENOMIC DNA]</scope>
    <source>
        <strain evidence="5">cv. 9930</strain>
    </source>
</reference>
<dbReference type="InterPro" id="IPR023210">
    <property type="entry name" value="NADP_OxRdtase_dom"/>
</dbReference>
<dbReference type="AlphaFoldDB" id="A0A0A0KU64"/>
<dbReference type="GO" id="GO:0016491">
    <property type="term" value="F:oxidoreductase activity"/>
    <property type="evidence" value="ECO:0007669"/>
    <property type="project" value="UniProtKB-KW"/>
</dbReference>
<keyword evidence="2" id="KW-0560">Oxidoreductase</keyword>
<dbReference type="Gene3D" id="3.20.20.100">
    <property type="entry name" value="NADP-dependent oxidoreductase domain"/>
    <property type="match status" value="1"/>
</dbReference>
<evidence type="ECO:0000256" key="2">
    <source>
        <dbReference type="ARBA" id="ARBA00023002"/>
    </source>
</evidence>
<dbReference type="InterPro" id="IPR050791">
    <property type="entry name" value="Aldo-Keto_reductase"/>
</dbReference>
<dbReference type="OMA" id="MNYSNTR"/>
<dbReference type="STRING" id="3659.A0A0A0KU64"/>
<organism evidence="4 5">
    <name type="scientific">Cucumis sativus</name>
    <name type="common">Cucumber</name>
    <dbReference type="NCBI Taxonomy" id="3659"/>
    <lineage>
        <taxon>Eukaryota</taxon>
        <taxon>Viridiplantae</taxon>
        <taxon>Streptophyta</taxon>
        <taxon>Embryophyta</taxon>
        <taxon>Tracheophyta</taxon>
        <taxon>Spermatophyta</taxon>
        <taxon>Magnoliopsida</taxon>
        <taxon>eudicotyledons</taxon>
        <taxon>Gunneridae</taxon>
        <taxon>Pentapetalae</taxon>
        <taxon>rosids</taxon>
        <taxon>fabids</taxon>
        <taxon>Cucurbitales</taxon>
        <taxon>Cucurbitaceae</taxon>
        <taxon>Benincaseae</taxon>
        <taxon>Cucumis</taxon>
    </lineage>
</organism>
<keyword evidence="5" id="KW-1185">Reference proteome</keyword>
<evidence type="ECO:0000259" key="3">
    <source>
        <dbReference type="Pfam" id="PF00248"/>
    </source>
</evidence>
<protein>
    <recommendedName>
        <fullName evidence="3">NADP-dependent oxidoreductase domain-containing protein</fullName>
    </recommendedName>
</protein>
<evidence type="ECO:0000256" key="1">
    <source>
        <dbReference type="ARBA" id="ARBA00022857"/>
    </source>
</evidence>
<dbReference type="Gramene" id="KGN53063">
    <property type="protein sequence ID" value="KGN53063"/>
    <property type="gene ID" value="Csa_4G013570"/>
</dbReference>
<reference evidence="4 5" key="1">
    <citation type="journal article" date="2009" name="Nat. Genet.">
        <title>The genome of the cucumber, Cucumis sativus L.</title>
        <authorList>
            <person name="Huang S."/>
            <person name="Li R."/>
            <person name="Zhang Z."/>
            <person name="Li L."/>
            <person name="Gu X."/>
            <person name="Fan W."/>
            <person name="Lucas W.J."/>
            <person name="Wang X."/>
            <person name="Xie B."/>
            <person name="Ni P."/>
            <person name="Ren Y."/>
            <person name="Zhu H."/>
            <person name="Li J."/>
            <person name="Lin K."/>
            <person name="Jin W."/>
            <person name="Fei Z."/>
            <person name="Li G."/>
            <person name="Staub J."/>
            <person name="Kilian A."/>
            <person name="van der Vossen E.A."/>
            <person name="Wu Y."/>
            <person name="Guo J."/>
            <person name="He J."/>
            <person name="Jia Z."/>
            <person name="Ren Y."/>
            <person name="Tian G."/>
            <person name="Lu Y."/>
            <person name="Ruan J."/>
            <person name="Qian W."/>
            <person name="Wang M."/>
            <person name="Huang Q."/>
            <person name="Li B."/>
            <person name="Xuan Z."/>
            <person name="Cao J."/>
            <person name="Asan"/>
            <person name="Wu Z."/>
            <person name="Zhang J."/>
            <person name="Cai Q."/>
            <person name="Bai Y."/>
            <person name="Zhao B."/>
            <person name="Han Y."/>
            <person name="Li Y."/>
            <person name="Li X."/>
            <person name="Wang S."/>
            <person name="Shi Q."/>
            <person name="Liu S."/>
            <person name="Cho W.K."/>
            <person name="Kim J.Y."/>
            <person name="Xu Y."/>
            <person name="Heller-Uszynska K."/>
            <person name="Miao H."/>
            <person name="Cheng Z."/>
            <person name="Zhang S."/>
            <person name="Wu J."/>
            <person name="Yang Y."/>
            <person name="Kang H."/>
            <person name="Li M."/>
            <person name="Liang H."/>
            <person name="Ren X."/>
            <person name="Shi Z."/>
            <person name="Wen M."/>
            <person name="Jian M."/>
            <person name="Yang H."/>
            <person name="Zhang G."/>
            <person name="Yang Z."/>
            <person name="Chen R."/>
            <person name="Liu S."/>
            <person name="Li J."/>
            <person name="Ma L."/>
            <person name="Liu H."/>
            <person name="Zhou Y."/>
            <person name="Zhao J."/>
            <person name="Fang X."/>
            <person name="Li G."/>
            <person name="Fang L."/>
            <person name="Li Y."/>
            <person name="Liu D."/>
            <person name="Zheng H."/>
            <person name="Zhang Y."/>
            <person name="Qin N."/>
            <person name="Li Z."/>
            <person name="Yang G."/>
            <person name="Yang S."/>
            <person name="Bolund L."/>
            <person name="Kristiansen K."/>
            <person name="Zheng H."/>
            <person name="Li S."/>
            <person name="Zhang X."/>
            <person name="Yang H."/>
            <person name="Wang J."/>
            <person name="Sun R."/>
            <person name="Zhang B."/>
            <person name="Jiang S."/>
            <person name="Wang J."/>
            <person name="Du Y."/>
            <person name="Li S."/>
        </authorList>
    </citation>
    <scope>NUCLEOTIDE SEQUENCE [LARGE SCALE GENOMIC DNA]</scope>
    <source>
        <strain evidence="5">cv. 9930</strain>
    </source>
</reference>
<evidence type="ECO:0000313" key="4">
    <source>
        <dbReference type="EMBL" id="KGN53063.1"/>
    </source>
</evidence>
<dbReference type="Proteomes" id="UP000029981">
    <property type="component" value="Chromosome 4"/>
</dbReference>
<dbReference type="Pfam" id="PF00248">
    <property type="entry name" value="Aldo_ket_red"/>
    <property type="match status" value="1"/>
</dbReference>
<sequence length="105" mass="11656">MEHNKMIFEKVSALAARKGWITSQLALAWAHNQGNDVVPIPGTTKLQNLQSNIEALSMKLTPQDMAELEAYALSDTVKGGRYDNKVLITTWEQSDTPPLSSWNLS</sequence>
<dbReference type="PANTHER" id="PTHR43625:SF40">
    <property type="entry name" value="ALDO-KETO REDUCTASE YAKC [NADP(+)]"/>
    <property type="match status" value="1"/>
</dbReference>
<reference evidence="4 5" key="3">
    <citation type="journal article" date="2010" name="BMC Genomics">
        <title>Transcriptome sequencing and comparative analysis of cucumber flowers with different sex types.</title>
        <authorList>
            <person name="Guo S."/>
            <person name="Zheng Y."/>
            <person name="Joung J.G."/>
            <person name="Liu S."/>
            <person name="Zhang Z."/>
            <person name="Crasta O.R."/>
            <person name="Sobral B.W."/>
            <person name="Xu Y."/>
            <person name="Huang S."/>
            <person name="Fei Z."/>
        </authorList>
    </citation>
    <scope>NUCLEOTIDE SEQUENCE [LARGE SCALE GENOMIC DNA]</scope>
    <source>
        <strain evidence="5">cv. 9930</strain>
    </source>
</reference>
<name>A0A0A0KU64_CUCSA</name>
<dbReference type="PANTHER" id="PTHR43625">
    <property type="entry name" value="AFLATOXIN B1 ALDEHYDE REDUCTASE"/>
    <property type="match status" value="1"/>
</dbReference>
<dbReference type="SUPFAM" id="SSF51430">
    <property type="entry name" value="NAD(P)-linked oxidoreductase"/>
    <property type="match status" value="1"/>
</dbReference>
<keyword evidence="1" id="KW-0521">NADP</keyword>
<gene>
    <name evidence="4" type="ORF">Csa_4G013570</name>
</gene>
<reference evidence="4 5" key="2">
    <citation type="journal article" date="2009" name="PLoS ONE">
        <title>An integrated genetic and cytogenetic map of the cucumber genome.</title>
        <authorList>
            <person name="Ren Y."/>
            <person name="Zhang Z."/>
            <person name="Liu J."/>
            <person name="Staub J.E."/>
            <person name="Han Y."/>
            <person name="Cheng Z."/>
            <person name="Li X."/>
            <person name="Lu J."/>
            <person name="Miao H."/>
            <person name="Kang H."/>
            <person name="Xie B."/>
            <person name="Gu X."/>
            <person name="Wang X."/>
            <person name="Du Y."/>
            <person name="Jin W."/>
            <person name="Huang S."/>
        </authorList>
    </citation>
    <scope>NUCLEOTIDE SEQUENCE [LARGE SCALE GENOMIC DNA]</scope>
    <source>
        <strain evidence="5">cv. 9930</strain>
    </source>
</reference>